<dbReference type="Pfam" id="PF18075">
    <property type="entry name" value="FtsX_ECD"/>
    <property type="match status" value="1"/>
</dbReference>
<keyword evidence="3" id="KW-1185">Reference proteome</keyword>
<sequence length="167" mass="17378">MDLLEHLDRAVGDDAAVARKTTARGRQIAGAAGGVLAVLGLVAGLKLPSQTGPPAAMRPITAPSCSLDPAAGDGIEVVISLYADTTERQRSALTSALAADTRVDSVMVESGTYAYEEGREPRAESAELGALPDSYRLRLIDASGFRAFRSEYAAMDGVQEVIGRGCP</sequence>
<evidence type="ECO:0000259" key="1">
    <source>
        <dbReference type="Pfam" id="PF18075"/>
    </source>
</evidence>
<dbReference type="Proteomes" id="UP001151002">
    <property type="component" value="Unassembled WGS sequence"/>
</dbReference>
<name>A0ABT4BCJ0_9ACTN</name>
<proteinExistence type="predicted"/>
<dbReference type="RefSeq" id="WP_267568048.1">
    <property type="nucleotide sequence ID" value="NZ_JAPNTZ010000015.1"/>
</dbReference>
<organism evidence="2 3">
    <name type="scientific">Paractinoplanes pyxinae</name>
    <dbReference type="NCBI Taxonomy" id="2997416"/>
    <lineage>
        <taxon>Bacteria</taxon>
        <taxon>Bacillati</taxon>
        <taxon>Actinomycetota</taxon>
        <taxon>Actinomycetes</taxon>
        <taxon>Micromonosporales</taxon>
        <taxon>Micromonosporaceae</taxon>
        <taxon>Paractinoplanes</taxon>
    </lineage>
</organism>
<evidence type="ECO:0000313" key="3">
    <source>
        <dbReference type="Proteomes" id="UP001151002"/>
    </source>
</evidence>
<evidence type="ECO:0000313" key="2">
    <source>
        <dbReference type="EMBL" id="MCY1143530.1"/>
    </source>
</evidence>
<accession>A0ABT4BCJ0</accession>
<feature type="domain" description="FtsX extracellular" evidence="1">
    <location>
        <begin position="75"/>
        <end position="161"/>
    </location>
</feature>
<reference evidence="2" key="1">
    <citation type="submission" date="2022-11" db="EMBL/GenBank/DDBJ databases">
        <authorList>
            <person name="Somphong A."/>
            <person name="Phongsopitanun W."/>
        </authorList>
    </citation>
    <scope>NUCLEOTIDE SEQUENCE</scope>
    <source>
        <strain evidence="2">Pm04-4</strain>
    </source>
</reference>
<dbReference type="InterPro" id="IPR040690">
    <property type="entry name" value="FtsX_ECD"/>
</dbReference>
<dbReference type="EMBL" id="JAPNTZ010000015">
    <property type="protein sequence ID" value="MCY1143530.1"/>
    <property type="molecule type" value="Genomic_DNA"/>
</dbReference>
<dbReference type="Gene3D" id="3.30.70.3040">
    <property type="match status" value="1"/>
</dbReference>
<protein>
    <submittedName>
        <fullName evidence="2">Permease-like cell division protein FtsX</fullName>
    </submittedName>
</protein>
<comment type="caution">
    <text evidence="2">The sequence shown here is derived from an EMBL/GenBank/DDBJ whole genome shotgun (WGS) entry which is preliminary data.</text>
</comment>
<gene>
    <name evidence="2" type="ORF">OWR29_36490</name>
</gene>